<evidence type="ECO:0000256" key="2">
    <source>
        <dbReference type="ARBA" id="ARBA00023125"/>
    </source>
</evidence>
<dbReference type="SUPFAM" id="SSF101941">
    <property type="entry name" value="NAC domain"/>
    <property type="match status" value="1"/>
</dbReference>
<keyword evidence="2" id="KW-0238">DNA-binding</keyword>
<dbReference type="PANTHER" id="PTHR31719:SF201">
    <property type="entry name" value="NAC TRANSCRIPTION FACTOR 47"/>
    <property type="match status" value="1"/>
</dbReference>
<dbReference type="PANTHER" id="PTHR31719">
    <property type="entry name" value="NAC TRANSCRIPTION FACTOR 56"/>
    <property type="match status" value="1"/>
</dbReference>
<evidence type="ECO:0000256" key="4">
    <source>
        <dbReference type="ARBA" id="ARBA00023242"/>
    </source>
</evidence>
<sequence length="359" mass="40404">MEKNDQSHNRDRDDQLKGMHVDGKLKVACTPSSSRELVAPPWPSSVAVAEFPFKIPIGFRFVPTDQELIIHYLKPKVTGDPIPVSDIFADVDLYKFDPRTLIDEDEWYFFTPRDRKYQCGSRPNRCSPGGFWRVPRKESFVRMENKTIGYKNSLAFYRGDSKRQGDRTALNMHEYRLKEDEKRDRPRCALWQLDEWVLCKVYTPRHAKHPKNGQKSDVPPKKRNEQNLDQPDGHNAPTTTGKKSDHPLKKRNGQNLDQPNGGGHNAALTAGKKSVLPTKKRSKQKLGQSDGIGHNAPSTAGQKSEVPLKKTNEQNLDQPDRDGDNASTTASKKSASLTCGPAGRKSQASYSAAHQQFSS</sequence>
<feature type="compositionally biased region" description="Basic and acidic residues" evidence="5">
    <location>
        <begin position="306"/>
        <end position="324"/>
    </location>
</feature>
<dbReference type="InterPro" id="IPR003441">
    <property type="entry name" value="NAC-dom"/>
</dbReference>
<feature type="region of interest" description="Disordered" evidence="5">
    <location>
        <begin position="1"/>
        <end position="22"/>
    </location>
</feature>
<evidence type="ECO:0000256" key="1">
    <source>
        <dbReference type="ARBA" id="ARBA00023015"/>
    </source>
</evidence>
<dbReference type="Pfam" id="PF02365">
    <property type="entry name" value="NAM"/>
    <property type="match status" value="1"/>
</dbReference>
<evidence type="ECO:0000256" key="3">
    <source>
        <dbReference type="ARBA" id="ARBA00023163"/>
    </source>
</evidence>
<comment type="caution">
    <text evidence="7">The sequence shown here is derived from an EMBL/GenBank/DDBJ whole genome shotgun (WGS) entry which is preliminary data.</text>
</comment>
<dbReference type="InterPro" id="IPR036093">
    <property type="entry name" value="NAC_dom_sf"/>
</dbReference>
<accession>A0AAD9T945</accession>
<dbReference type="AlphaFoldDB" id="A0AAD9T945"/>
<dbReference type="Proteomes" id="UP000030711">
    <property type="component" value="Unassembled WGS sequence"/>
</dbReference>
<feature type="region of interest" description="Disordered" evidence="5">
    <location>
        <begin position="206"/>
        <end position="359"/>
    </location>
</feature>
<feature type="compositionally biased region" description="Polar residues" evidence="5">
    <location>
        <begin position="346"/>
        <end position="359"/>
    </location>
</feature>
<keyword evidence="1" id="KW-0805">Transcription regulation</keyword>
<organism evidence="7 8">
    <name type="scientific">Eucalyptus grandis</name>
    <name type="common">Flooded gum</name>
    <dbReference type="NCBI Taxonomy" id="71139"/>
    <lineage>
        <taxon>Eukaryota</taxon>
        <taxon>Viridiplantae</taxon>
        <taxon>Streptophyta</taxon>
        <taxon>Embryophyta</taxon>
        <taxon>Tracheophyta</taxon>
        <taxon>Spermatophyta</taxon>
        <taxon>Magnoliopsida</taxon>
        <taxon>eudicotyledons</taxon>
        <taxon>Gunneridae</taxon>
        <taxon>Pentapetalae</taxon>
        <taxon>rosids</taxon>
        <taxon>malvids</taxon>
        <taxon>Myrtales</taxon>
        <taxon>Myrtaceae</taxon>
        <taxon>Myrtoideae</taxon>
        <taxon>Eucalypteae</taxon>
        <taxon>Eucalyptus</taxon>
    </lineage>
</organism>
<proteinExistence type="predicted"/>
<feature type="compositionally biased region" description="Low complexity" evidence="5">
    <location>
        <begin position="326"/>
        <end position="336"/>
    </location>
</feature>
<dbReference type="GO" id="GO:0006355">
    <property type="term" value="P:regulation of DNA-templated transcription"/>
    <property type="evidence" value="ECO:0007669"/>
    <property type="project" value="InterPro"/>
</dbReference>
<dbReference type="Gene3D" id="2.170.150.80">
    <property type="entry name" value="NAC domain"/>
    <property type="match status" value="1"/>
</dbReference>
<dbReference type="PROSITE" id="PS51005">
    <property type="entry name" value="NAC"/>
    <property type="match status" value="1"/>
</dbReference>
<feature type="domain" description="NAC" evidence="6">
    <location>
        <begin position="55"/>
        <end position="204"/>
    </location>
</feature>
<keyword evidence="3" id="KW-0804">Transcription</keyword>
<gene>
    <name evidence="7" type="ORF">EUGRSUZ_L02674</name>
</gene>
<evidence type="ECO:0000313" key="7">
    <source>
        <dbReference type="EMBL" id="KAK2631615.1"/>
    </source>
</evidence>
<reference evidence="7 8" key="1">
    <citation type="journal article" date="2014" name="Nature">
        <title>The genome of Eucalyptus grandis.</title>
        <authorList>
            <person name="Myburg A.A."/>
            <person name="Grattapaglia D."/>
            <person name="Tuskan G.A."/>
            <person name="Hellsten U."/>
            <person name="Hayes R.D."/>
            <person name="Grimwood J."/>
            <person name="Jenkins J."/>
            <person name="Lindquist E."/>
            <person name="Tice H."/>
            <person name="Bauer D."/>
            <person name="Goodstein D.M."/>
            <person name="Dubchak I."/>
            <person name="Poliakov A."/>
            <person name="Mizrachi E."/>
            <person name="Kullan A.R."/>
            <person name="Hussey S.G."/>
            <person name="Pinard D."/>
            <person name="van der Merwe K."/>
            <person name="Singh P."/>
            <person name="van Jaarsveld I."/>
            <person name="Silva-Junior O.B."/>
            <person name="Togawa R.C."/>
            <person name="Pappas M.R."/>
            <person name="Faria D.A."/>
            <person name="Sansaloni C.P."/>
            <person name="Petroli C.D."/>
            <person name="Yang X."/>
            <person name="Ranjan P."/>
            <person name="Tschaplinski T.J."/>
            <person name="Ye C.Y."/>
            <person name="Li T."/>
            <person name="Sterck L."/>
            <person name="Vanneste K."/>
            <person name="Murat F."/>
            <person name="Soler M."/>
            <person name="Clemente H.S."/>
            <person name="Saidi N."/>
            <person name="Cassan-Wang H."/>
            <person name="Dunand C."/>
            <person name="Hefer C.A."/>
            <person name="Bornberg-Bauer E."/>
            <person name="Kersting A.R."/>
            <person name="Vining K."/>
            <person name="Amarasinghe V."/>
            <person name="Ranik M."/>
            <person name="Naithani S."/>
            <person name="Elser J."/>
            <person name="Boyd A.E."/>
            <person name="Liston A."/>
            <person name="Spatafora J.W."/>
            <person name="Dharmwardhana P."/>
            <person name="Raja R."/>
            <person name="Sullivan C."/>
            <person name="Romanel E."/>
            <person name="Alves-Ferreira M."/>
            <person name="Kulheim C."/>
            <person name="Foley W."/>
            <person name="Carocha V."/>
            <person name="Paiva J."/>
            <person name="Kudrna D."/>
            <person name="Brommonschenkel S.H."/>
            <person name="Pasquali G."/>
            <person name="Byrne M."/>
            <person name="Rigault P."/>
            <person name="Tibbits J."/>
            <person name="Spokevicius A."/>
            <person name="Jones R.C."/>
            <person name="Steane D.A."/>
            <person name="Vaillancourt R.E."/>
            <person name="Potts B.M."/>
            <person name="Joubert F."/>
            <person name="Barry K."/>
            <person name="Pappas G.J."/>
            <person name="Strauss S.H."/>
            <person name="Jaiswal P."/>
            <person name="Grima-Pettenati J."/>
            <person name="Salse J."/>
            <person name="Van de Peer Y."/>
            <person name="Rokhsar D.S."/>
            <person name="Schmutz J."/>
        </authorList>
    </citation>
    <scope>NUCLEOTIDE SEQUENCE [LARGE SCALE GENOMIC DNA]</scope>
    <source>
        <strain evidence="8">cv. BRASUZ1</strain>
        <tissue evidence="7">Leaf extractions</tissue>
    </source>
</reference>
<keyword evidence="8" id="KW-1185">Reference proteome</keyword>
<evidence type="ECO:0000259" key="6">
    <source>
        <dbReference type="PROSITE" id="PS51005"/>
    </source>
</evidence>
<keyword evidence="4" id="KW-0539">Nucleus</keyword>
<protein>
    <recommendedName>
        <fullName evidence="6">NAC domain-containing protein</fullName>
    </recommendedName>
</protein>
<dbReference type="EMBL" id="MU849431">
    <property type="protein sequence ID" value="KAK2631615.1"/>
    <property type="molecule type" value="Genomic_DNA"/>
</dbReference>
<evidence type="ECO:0000256" key="5">
    <source>
        <dbReference type="SAM" id="MobiDB-lite"/>
    </source>
</evidence>
<dbReference type="GO" id="GO:0003677">
    <property type="term" value="F:DNA binding"/>
    <property type="evidence" value="ECO:0007669"/>
    <property type="project" value="UniProtKB-KW"/>
</dbReference>
<evidence type="ECO:0000313" key="8">
    <source>
        <dbReference type="Proteomes" id="UP000030711"/>
    </source>
</evidence>
<name>A0AAD9T945_EUCGR</name>